<dbReference type="RefSeq" id="WP_188985957.1">
    <property type="nucleotide sequence ID" value="NZ_BMMT01000002.1"/>
</dbReference>
<organism evidence="2 3">
    <name type="scientific">Saccharopolyspora thermophila</name>
    <dbReference type="NCBI Taxonomy" id="89367"/>
    <lineage>
        <taxon>Bacteria</taxon>
        <taxon>Bacillati</taxon>
        <taxon>Actinomycetota</taxon>
        <taxon>Actinomycetes</taxon>
        <taxon>Pseudonocardiales</taxon>
        <taxon>Pseudonocardiaceae</taxon>
        <taxon>Saccharopolyspora</taxon>
    </lineage>
</organism>
<evidence type="ECO:0000313" key="2">
    <source>
        <dbReference type="EMBL" id="GGI75300.1"/>
    </source>
</evidence>
<dbReference type="EMBL" id="BMMT01000002">
    <property type="protein sequence ID" value="GGI75300.1"/>
    <property type="molecule type" value="Genomic_DNA"/>
</dbReference>
<keyword evidence="1" id="KW-1133">Transmembrane helix</keyword>
<evidence type="ECO:0000256" key="1">
    <source>
        <dbReference type="SAM" id="Phobius"/>
    </source>
</evidence>
<dbReference type="Proteomes" id="UP000597989">
    <property type="component" value="Unassembled WGS sequence"/>
</dbReference>
<comment type="caution">
    <text evidence="2">The sequence shown here is derived from an EMBL/GenBank/DDBJ whole genome shotgun (WGS) entry which is preliminary data.</text>
</comment>
<name>A0A917N7Z1_9PSEU</name>
<dbReference type="InterPro" id="IPR035451">
    <property type="entry name" value="Ada-like_dom_sf"/>
</dbReference>
<accession>A0A917N7Z1</accession>
<keyword evidence="1" id="KW-0472">Membrane</keyword>
<proteinExistence type="predicted"/>
<sequence>MLLTVLLLVVVAGVVLASAVVSGQPDVAWFSVLASALGVLLLVVERARHRRAPSGSAGPPVEVMVIDERPHYHRRDCDLVGERRTIALHNDEARELGFTPCRRCRPDTAPVAQAHRGSALNRGGR</sequence>
<reference evidence="2 3" key="1">
    <citation type="journal article" date="2014" name="Int. J. Syst. Evol. Microbiol.">
        <title>Complete genome sequence of Corynebacterium casei LMG S-19264T (=DSM 44701T), isolated from a smear-ripened cheese.</title>
        <authorList>
            <consortium name="US DOE Joint Genome Institute (JGI-PGF)"/>
            <person name="Walter F."/>
            <person name="Albersmeier A."/>
            <person name="Kalinowski J."/>
            <person name="Ruckert C."/>
        </authorList>
    </citation>
    <scope>NUCLEOTIDE SEQUENCE [LARGE SCALE GENOMIC DNA]</scope>
    <source>
        <strain evidence="2 3">CGMCC 4.7206</strain>
    </source>
</reference>
<feature type="transmembrane region" description="Helical" evidence="1">
    <location>
        <begin position="27"/>
        <end position="44"/>
    </location>
</feature>
<dbReference type="Gene3D" id="3.40.10.10">
    <property type="entry name" value="DNA Methylphosphotriester Repair Domain"/>
    <property type="match status" value="1"/>
</dbReference>
<gene>
    <name evidence="2" type="ORF">GCM10011581_10440</name>
</gene>
<dbReference type="AlphaFoldDB" id="A0A917N7Z1"/>
<dbReference type="SUPFAM" id="SSF57884">
    <property type="entry name" value="Ada DNA repair protein, N-terminal domain (N-Ada 10)"/>
    <property type="match status" value="1"/>
</dbReference>
<evidence type="ECO:0000313" key="3">
    <source>
        <dbReference type="Proteomes" id="UP000597989"/>
    </source>
</evidence>
<evidence type="ECO:0008006" key="4">
    <source>
        <dbReference type="Google" id="ProtNLM"/>
    </source>
</evidence>
<keyword evidence="1" id="KW-0812">Transmembrane</keyword>
<protein>
    <recommendedName>
        <fullName evidence="4">Ada DNA repair metal-binding domain-containing protein</fullName>
    </recommendedName>
</protein>